<dbReference type="InterPro" id="IPR000477">
    <property type="entry name" value="RT_dom"/>
</dbReference>
<evidence type="ECO:0000259" key="1">
    <source>
        <dbReference type="Pfam" id="PF00078"/>
    </source>
</evidence>
<proteinExistence type="predicted"/>
<dbReference type="PANTHER" id="PTHR31635:SF196">
    <property type="entry name" value="REVERSE TRANSCRIPTASE DOMAIN-CONTAINING PROTEIN-RELATED"/>
    <property type="match status" value="1"/>
</dbReference>
<evidence type="ECO:0000313" key="2">
    <source>
        <dbReference type="EMBL" id="LAA28330.1"/>
    </source>
</evidence>
<dbReference type="AlphaFoldDB" id="A0A2H6NAP8"/>
<sequence>MEVMNRNIRKNEEIKGMKIKKEEYKLQAFADDLVFILEEPLETDPKLIGEIEEYGEVAGLKINKEKTKILAKNMTEKQKKRSMDKLNIQIIKKVKYLGIQ</sequence>
<reference evidence="2" key="2">
    <citation type="submission" date="2017-12" db="EMBL/GenBank/DDBJ databases">
        <title>Coralsnake Venomics: Analyses of Venom Gland Transcriptomes and Proteomes of Six Brazilian Taxa.</title>
        <authorList>
            <person name="Aird S.D."/>
            <person name="Jorge da Silva N."/>
            <person name="Qiu L."/>
            <person name="Villar-Briones A."/>
            <person name="Aparecida-Saddi V."/>
            <person name="Campos-Telles M.P."/>
            <person name="Grau M."/>
            <person name="Mikheyev A.S."/>
        </authorList>
    </citation>
    <scope>NUCLEOTIDE SEQUENCE</scope>
    <source>
        <tissue evidence="2">Venom_gland</tissue>
    </source>
</reference>
<organism evidence="2">
    <name type="scientific">Micrurus carvalhoi</name>
    <dbReference type="NCBI Taxonomy" id="3147026"/>
    <lineage>
        <taxon>Eukaryota</taxon>
        <taxon>Metazoa</taxon>
        <taxon>Chordata</taxon>
        <taxon>Craniata</taxon>
        <taxon>Vertebrata</taxon>
        <taxon>Euteleostomi</taxon>
        <taxon>Lepidosauria</taxon>
        <taxon>Squamata</taxon>
        <taxon>Bifurcata</taxon>
        <taxon>Unidentata</taxon>
        <taxon>Episquamata</taxon>
        <taxon>Toxicofera</taxon>
        <taxon>Serpentes</taxon>
        <taxon>Colubroidea</taxon>
        <taxon>Elapidae</taxon>
        <taxon>Elapinae</taxon>
        <taxon>Micrurus</taxon>
    </lineage>
</organism>
<dbReference type="PANTHER" id="PTHR31635">
    <property type="entry name" value="REVERSE TRANSCRIPTASE DOMAIN-CONTAINING PROTEIN-RELATED"/>
    <property type="match status" value="1"/>
</dbReference>
<name>A0A2H6NAP8_9SAUR</name>
<feature type="domain" description="Reverse transcriptase" evidence="1">
    <location>
        <begin position="12"/>
        <end position="99"/>
    </location>
</feature>
<accession>A0A2H6NAP8</accession>
<dbReference type="EMBL" id="IACI01078126">
    <property type="protein sequence ID" value="LAA28330.1"/>
    <property type="molecule type" value="Transcribed_RNA"/>
</dbReference>
<reference evidence="2" key="1">
    <citation type="submission" date="2017-07" db="EMBL/GenBank/DDBJ databases">
        <authorList>
            <person name="Mikheyev A."/>
            <person name="Grau M."/>
        </authorList>
    </citation>
    <scope>NUCLEOTIDE SEQUENCE</scope>
    <source>
        <tissue evidence="2">Venom_gland</tissue>
    </source>
</reference>
<protein>
    <recommendedName>
        <fullName evidence="1">Reverse transcriptase domain-containing protein</fullName>
    </recommendedName>
</protein>
<dbReference type="Pfam" id="PF00078">
    <property type="entry name" value="RVT_1"/>
    <property type="match status" value="1"/>
</dbReference>